<reference evidence="2 3" key="1">
    <citation type="journal article" date="2017" name="Curr. Biol.">
        <title>The Evolution of Venom by Co-option of Single-Copy Genes.</title>
        <authorList>
            <person name="Martinson E.O."/>
            <person name="Mrinalini"/>
            <person name="Kelkar Y.D."/>
            <person name="Chang C.H."/>
            <person name="Werren J.H."/>
        </authorList>
    </citation>
    <scope>NUCLEOTIDE SEQUENCE [LARGE SCALE GENOMIC DNA]</scope>
    <source>
        <strain evidence="2 3">Alberta</strain>
        <tissue evidence="2">Whole body</tissue>
    </source>
</reference>
<name>A0A232FHZ0_9HYME</name>
<keyword evidence="1" id="KW-1133">Transmembrane helix</keyword>
<gene>
    <name evidence="2" type="ORF">TSAR_013516</name>
</gene>
<comment type="caution">
    <text evidence="2">The sequence shown here is derived from an EMBL/GenBank/DDBJ whole genome shotgun (WGS) entry which is preliminary data.</text>
</comment>
<dbReference type="EMBL" id="NNAY01000197">
    <property type="protein sequence ID" value="OXU30078.1"/>
    <property type="molecule type" value="Genomic_DNA"/>
</dbReference>
<accession>A0A232FHZ0</accession>
<keyword evidence="1" id="KW-0812">Transmembrane</keyword>
<proteinExistence type="predicted"/>
<protein>
    <submittedName>
        <fullName evidence="2">Uncharacterized protein</fullName>
    </submittedName>
</protein>
<dbReference type="Proteomes" id="UP000215335">
    <property type="component" value="Unassembled WGS sequence"/>
</dbReference>
<dbReference type="AlphaFoldDB" id="A0A232FHZ0"/>
<keyword evidence="3" id="KW-1185">Reference proteome</keyword>
<keyword evidence="1" id="KW-0472">Membrane</keyword>
<organism evidence="2 3">
    <name type="scientific">Trichomalopsis sarcophagae</name>
    <dbReference type="NCBI Taxonomy" id="543379"/>
    <lineage>
        <taxon>Eukaryota</taxon>
        <taxon>Metazoa</taxon>
        <taxon>Ecdysozoa</taxon>
        <taxon>Arthropoda</taxon>
        <taxon>Hexapoda</taxon>
        <taxon>Insecta</taxon>
        <taxon>Pterygota</taxon>
        <taxon>Neoptera</taxon>
        <taxon>Endopterygota</taxon>
        <taxon>Hymenoptera</taxon>
        <taxon>Apocrita</taxon>
        <taxon>Proctotrupomorpha</taxon>
        <taxon>Chalcidoidea</taxon>
        <taxon>Pteromalidae</taxon>
        <taxon>Pteromalinae</taxon>
        <taxon>Trichomalopsis</taxon>
    </lineage>
</organism>
<feature type="transmembrane region" description="Helical" evidence="1">
    <location>
        <begin position="26"/>
        <end position="45"/>
    </location>
</feature>
<evidence type="ECO:0000256" key="1">
    <source>
        <dbReference type="SAM" id="Phobius"/>
    </source>
</evidence>
<evidence type="ECO:0000313" key="3">
    <source>
        <dbReference type="Proteomes" id="UP000215335"/>
    </source>
</evidence>
<evidence type="ECO:0000313" key="2">
    <source>
        <dbReference type="EMBL" id="OXU30078.1"/>
    </source>
</evidence>
<sequence length="50" mass="5998">MDVCVYAYRNIPGTTLSISVKFDMHVYFWILNSGKTVIYFLNYFLPFFDF</sequence>